<evidence type="ECO:0000313" key="2">
    <source>
        <dbReference type="Proteomes" id="UP000261704"/>
    </source>
</evidence>
<protein>
    <recommendedName>
        <fullName evidence="3">Flagellar export protein FliJ</fullName>
    </recommendedName>
</protein>
<dbReference type="Proteomes" id="UP000261704">
    <property type="component" value="Chromosome"/>
</dbReference>
<gene>
    <name evidence="1" type="ORF">BAR1_17710</name>
</gene>
<sequence length="126" mass="14134">MDKQLVALRNLTGLVLDAERMKLQQIIKAEQDLAKQVAELDRESNKRAAQLLAKGGMDTALLAGADLRWQNWVQQQKRSLNTRRSAILAKQEEQRLKAQKAFGQAEAVARLLEKSAEEARLKSGRA</sequence>
<dbReference type="RefSeq" id="WP_118944256.1">
    <property type="nucleotide sequence ID" value="NZ_CP032125.1"/>
</dbReference>
<dbReference type="EMBL" id="CP032125">
    <property type="protein sequence ID" value="AXX99605.1"/>
    <property type="molecule type" value="Genomic_DNA"/>
</dbReference>
<evidence type="ECO:0000313" key="1">
    <source>
        <dbReference type="EMBL" id="AXX99605.1"/>
    </source>
</evidence>
<evidence type="ECO:0008006" key="3">
    <source>
        <dbReference type="Google" id="ProtNLM"/>
    </source>
</evidence>
<organism evidence="1 2">
    <name type="scientific">Profundibacter amoris</name>
    <dbReference type="NCBI Taxonomy" id="2171755"/>
    <lineage>
        <taxon>Bacteria</taxon>
        <taxon>Pseudomonadati</taxon>
        <taxon>Pseudomonadota</taxon>
        <taxon>Alphaproteobacteria</taxon>
        <taxon>Rhodobacterales</taxon>
        <taxon>Paracoccaceae</taxon>
        <taxon>Profundibacter</taxon>
    </lineage>
</organism>
<accession>A0A347UL77</accession>
<dbReference type="AlphaFoldDB" id="A0A347UL77"/>
<proteinExistence type="predicted"/>
<reference evidence="1 2" key="1">
    <citation type="submission" date="2018-09" db="EMBL/GenBank/DDBJ databases">
        <title>Profundibacter amoris BAR1 gen. nov., sp. nov., a new member of the Roseobacter clade isolated at Lokis Castle Vent Field on the Arctic Mid-Oceanic Ridge.</title>
        <authorList>
            <person name="Le Moine Bauer S."/>
            <person name="Sjoeberg A.G."/>
            <person name="L'Haridon S."/>
            <person name="Stokke R."/>
            <person name="Roalkvam I."/>
            <person name="Steen I.H."/>
            <person name="Dahle H."/>
        </authorList>
    </citation>
    <scope>NUCLEOTIDE SEQUENCE [LARGE SCALE GENOMIC DNA]</scope>
    <source>
        <strain evidence="1 2">BAR1</strain>
    </source>
</reference>
<keyword evidence="2" id="KW-1185">Reference proteome</keyword>
<dbReference type="OrthoDB" id="7861976at2"/>
<dbReference type="KEGG" id="pamo:BAR1_17710"/>
<name>A0A347UL77_9RHOB</name>